<dbReference type="RefSeq" id="WP_243857297.1">
    <property type="nucleotide sequence ID" value="NZ_CP170557.1"/>
</dbReference>
<sequence length="158" mass="16423">MRSSLWIGLAVAALAAGPAFAQDKQQSTGDRAGEIAEQPAKDVGVVKTKIPPVLQRAAAAPYSLSGLSKCTRIAAAFDELGEALGPDFVGGVDRKKSRKVKVTGDTVAGLIVPFRGIVREVSGAASAQRELNSAVDAGFARRGFLRGVYQTRGCKPAL</sequence>
<dbReference type="AlphaFoldDB" id="A0A7X5ZWH8"/>
<gene>
    <name evidence="2" type="ORF">FHR20_002405</name>
</gene>
<evidence type="ECO:0000313" key="3">
    <source>
        <dbReference type="Proteomes" id="UP000564677"/>
    </source>
</evidence>
<reference evidence="2 3" key="1">
    <citation type="submission" date="2020-03" db="EMBL/GenBank/DDBJ databases">
        <title>Genomic Encyclopedia of Type Strains, Phase IV (KMG-IV): sequencing the most valuable type-strain genomes for metagenomic binning, comparative biology and taxonomic classification.</title>
        <authorList>
            <person name="Goeker M."/>
        </authorList>
    </citation>
    <scope>NUCLEOTIDE SEQUENCE [LARGE SCALE GENOMIC DNA]</scope>
    <source>
        <strain evidence="2 3">DSM 4733</strain>
    </source>
</reference>
<comment type="caution">
    <text evidence="2">The sequence shown here is derived from an EMBL/GenBank/DDBJ whole genome shotgun (WGS) entry which is preliminary data.</text>
</comment>
<keyword evidence="1" id="KW-0732">Signal</keyword>
<name>A0A7X5ZWH8_9SPHN</name>
<proteinExistence type="predicted"/>
<organism evidence="2 3">
    <name type="scientific">Sphingomonas leidyi</name>
    <dbReference type="NCBI Taxonomy" id="68569"/>
    <lineage>
        <taxon>Bacteria</taxon>
        <taxon>Pseudomonadati</taxon>
        <taxon>Pseudomonadota</taxon>
        <taxon>Alphaproteobacteria</taxon>
        <taxon>Sphingomonadales</taxon>
        <taxon>Sphingomonadaceae</taxon>
        <taxon>Sphingomonas</taxon>
    </lineage>
</organism>
<evidence type="ECO:0000256" key="1">
    <source>
        <dbReference type="SAM" id="SignalP"/>
    </source>
</evidence>
<feature type="chain" id="PRO_5031282703" evidence="1">
    <location>
        <begin position="22"/>
        <end position="158"/>
    </location>
</feature>
<keyword evidence="3" id="KW-1185">Reference proteome</keyword>
<feature type="signal peptide" evidence="1">
    <location>
        <begin position="1"/>
        <end position="21"/>
    </location>
</feature>
<dbReference type="EMBL" id="JAASQV010000002">
    <property type="protein sequence ID" value="NIJ65443.1"/>
    <property type="molecule type" value="Genomic_DNA"/>
</dbReference>
<evidence type="ECO:0000313" key="2">
    <source>
        <dbReference type="EMBL" id="NIJ65443.1"/>
    </source>
</evidence>
<accession>A0A7X5ZWH8</accession>
<protein>
    <submittedName>
        <fullName evidence="2">Uncharacterized protein</fullName>
    </submittedName>
</protein>
<dbReference type="Proteomes" id="UP000564677">
    <property type="component" value="Unassembled WGS sequence"/>
</dbReference>